<evidence type="ECO:0000256" key="3">
    <source>
        <dbReference type="ARBA" id="ARBA00022989"/>
    </source>
</evidence>
<evidence type="ECO:0000313" key="8">
    <source>
        <dbReference type="Proteomes" id="UP000789704"/>
    </source>
</evidence>
<feature type="transmembrane region" description="Helical" evidence="5">
    <location>
        <begin position="180"/>
        <end position="197"/>
    </location>
</feature>
<name>A0A9N8RTK0_9BURK</name>
<reference evidence="7" key="1">
    <citation type="submission" date="2021-04" db="EMBL/GenBank/DDBJ databases">
        <authorList>
            <person name="Vanwijnsberghe S."/>
        </authorList>
    </citation>
    <scope>NUCLEOTIDE SEQUENCE</scope>
    <source>
        <strain evidence="7">LMG 31841</strain>
    </source>
</reference>
<gene>
    <name evidence="7" type="ORF">LMG31841_00750</name>
</gene>
<feature type="transmembrane region" description="Helical" evidence="5">
    <location>
        <begin position="228"/>
        <end position="248"/>
    </location>
</feature>
<evidence type="ECO:0000259" key="6">
    <source>
        <dbReference type="Pfam" id="PF04932"/>
    </source>
</evidence>
<feature type="transmembrane region" description="Helical" evidence="5">
    <location>
        <begin position="363"/>
        <end position="382"/>
    </location>
</feature>
<comment type="caution">
    <text evidence="7">The sequence shown here is derived from an EMBL/GenBank/DDBJ whole genome shotgun (WGS) entry which is preliminary data.</text>
</comment>
<feature type="transmembrane region" description="Helical" evidence="5">
    <location>
        <begin position="91"/>
        <end position="108"/>
    </location>
</feature>
<feature type="transmembrane region" description="Helical" evidence="5">
    <location>
        <begin position="203"/>
        <end position="221"/>
    </location>
</feature>
<dbReference type="AlphaFoldDB" id="A0A9N8RTK0"/>
<evidence type="ECO:0000256" key="1">
    <source>
        <dbReference type="ARBA" id="ARBA00004141"/>
    </source>
</evidence>
<dbReference type="Proteomes" id="UP000789704">
    <property type="component" value="Unassembled WGS sequence"/>
</dbReference>
<feature type="transmembrane region" description="Helical" evidence="5">
    <location>
        <begin position="30"/>
        <end position="48"/>
    </location>
</feature>
<feature type="transmembrane region" description="Helical" evidence="5">
    <location>
        <begin position="115"/>
        <end position="133"/>
    </location>
</feature>
<evidence type="ECO:0000256" key="5">
    <source>
        <dbReference type="SAM" id="Phobius"/>
    </source>
</evidence>
<keyword evidence="2 5" id="KW-0812">Transmembrane</keyword>
<keyword evidence="4 5" id="KW-0472">Membrane</keyword>
<evidence type="ECO:0000256" key="4">
    <source>
        <dbReference type="ARBA" id="ARBA00023136"/>
    </source>
</evidence>
<keyword evidence="3 5" id="KW-1133">Transmembrane helix</keyword>
<feature type="transmembrane region" description="Helical" evidence="5">
    <location>
        <begin position="331"/>
        <end position="351"/>
    </location>
</feature>
<accession>A0A9N8RTK0</accession>
<keyword evidence="8" id="KW-1185">Reference proteome</keyword>
<feature type="domain" description="O-antigen ligase-related" evidence="6">
    <location>
        <begin position="188"/>
        <end position="340"/>
    </location>
</feature>
<dbReference type="Pfam" id="PF04932">
    <property type="entry name" value="Wzy_C"/>
    <property type="match status" value="1"/>
</dbReference>
<organism evidence="7 8">
    <name type="scientific">Paraburkholderia saeva</name>
    <dbReference type="NCBI Taxonomy" id="2777537"/>
    <lineage>
        <taxon>Bacteria</taxon>
        <taxon>Pseudomonadati</taxon>
        <taxon>Pseudomonadota</taxon>
        <taxon>Betaproteobacteria</taxon>
        <taxon>Burkholderiales</taxon>
        <taxon>Burkholderiaceae</taxon>
        <taxon>Paraburkholderia</taxon>
    </lineage>
</organism>
<proteinExistence type="predicted"/>
<evidence type="ECO:0000313" key="7">
    <source>
        <dbReference type="EMBL" id="CAG4888697.1"/>
    </source>
</evidence>
<protein>
    <recommendedName>
        <fullName evidence="6">O-antigen ligase-related domain-containing protein</fullName>
    </recommendedName>
</protein>
<feature type="transmembrane region" description="Helical" evidence="5">
    <location>
        <begin position="60"/>
        <end position="79"/>
    </location>
</feature>
<dbReference type="PANTHER" id="PTHR37422">
    <property type="entry name" value="TEICHURONIC ACID BIOSYNTHESIS PROTEIN TUAE"/>
    <property type="match status" value="1"/>
</dbReference>
<feature type="transmembrane region" description="Helical" evidence="5">
    <location>
        <begin position="388"/>
        <end position="406"/>
    </location>
</feature>
<dbReference type="GO" id="GO:0016020">
    <property type="term" value="C:membrane"/>
    <property type="evidence" value="ECO:0007669"/>
    <property type="project" value="UniProtKB-SubCell"/>
</dbReference>
<evidence type="ECO:0000256" key="2">
    <source>
        <dbReference type="ARBA" id="ARBA00022692"/>
    </source>
</evidence>
<dbReference type="InterPro" id="IPR051533">
    <property type="entry name" value="WaaL-like"/>
</dbReference>
<dbReference type="EMBL" id="CAJQZC010000001">
    <property type="protein sequence ID" value="CAG4888697.1"/>
    <property type="molecule type" value="Genomic_DNA"/>
</dbReference>
<dbReference type="PANTHER" id="PTHR37422:SF13">
    <property type="entry name" value="LIPOPOLYSACCHARIDE BIOSYNTHESIS PROTEIN PA4999-RELATED"/>
    <property type="match status" value="1"/>
</dbReference>
<dbReference type="InterPro" id="IPR007016">
    <property type="entry name" value="O-antigen_ligase-rel_domated"/>
</dbReference>
<sequence length="426" mass="46143">MTASRIITPVAAVLLILAPATILTYRGGTSFCFVLLVLVGIGKLVAMRGERAYLDPVRQYPLYAWSMAAFAIVLPLQQIVEHYYLPQQFDAMSRLVLSLPVFLLLCTVSTRRLVLIGWGCAAGALGAGGWAIISGIHQTWSDTHRLGNDYTNPIPFGNTALLLGFLALLSIRWDTSYRRTAIVVKTVALLAGCYASYLSGTRGGWLALPLLAWLCAANFGWTRHRMRVLAVCSVLVVCATALVSTHVVRQRLTDTSTDFARLEKGDADSSIGQRLQLWRASTELFAQNPVFGVGKGHFKRSLQSLADAGQASQVIVNDRAHSEFFSTIAELGAIGVVCLLLVYFGPMLYFLRNCKSTDSTVSTAAYCGLATTGSVIIFGLSIDVFSLVMNVSLVALLWATMLAIIYRGTRVEAVPAPQPAEIVAGR</sequence>
<comment type="subcellular location">
    <subcellularLocation>
        <location evidence="1">Membrane</location>
        <topology evidence="1">Multi-pass membrane protein</topology>
    </subcellularLocation>
</comment>
<feature type="transmembrane region" description="Helical" evidence="5">
    <location>
        <begin position="153"/>
        <end position="173"/>
    </location>
</feature>